<proteinExistence type="predicted"/>
<accession>A0A2M4DJN3</accession>
<organism evidence="1">
    <name type="scientific">Anopheles darlingi</name>
    <name type="common">Mosquito</name>
    <dbReference type="NCBI Taxonomy" id="43151"/>
    <lineage>
        <taxon>Eukaryota</taxon>
        <taxon>Metazoa</taxon>
        <taxon>Ecdysozoa</taxon>
        <taxon>Arthropoda</taxon>
        <taxon>Hexapoda</taxon>
        <taxon>Insecta</taxon>
        <taxon>Pterygota</taxon>
        <taxon>Neoptera</taxon>
        <taxon>Endopterygota</taxon>
        <taxon>Diptera</taxon>
        <taxon>Nematocera</taxon>
        <taxon>Culicoidea</taxon>
        <taxon>Culicidae</taxon>
        <taxon>Anophelinae</taxon>
        <taxon>Anopheles</taxon>
    </lineage>
</organism>
<sequence length="69" mass="7529">MVIRTRWRRFGYLCILIALMIAFSPNRSRIALDTSSSSAARSTLLNETSAISATNTVFAASPMSEAIFA</sequence>
<reference evidence="1" key="1">
    <citation type="submission" date="2018-01" db="EMBL/GenBank/DDBJ databases">
        <title>An insight into the sialome of Amazonian anophelines.</title>
        <authorList>
            <person name="Ribeiro J.M."/>
            <person name="Scarpassa V."/>
            <person name="Calvo E."/>
        </authorList>
    </citation>
    <scope>NUCLEOTIDE SEQUENCE</scope>
</reference>
<dbReference type="AlphaFoldDB" id="A0A2M4DJN3"/>
<protein>
    <submittedName>
        <fullName evidence="1">Putative secreted protein</fullName>
    </submittedName>
</protein>
<dbReference type="EMBL" id="GGFL01013574">
    <property type="protein sequence ID" value="MBW77752.1"/>
    <property type="molecule type" value="Transcribed_RNA"/>
</dbReference>
<evidence type="ECO:0000313" key="1">
    <source>
        <dbReference type="EMBL" id="MBW77752.1"/>
    </source>
</evidence>
<name>A0A2M4DJN3_ANODA</name>